<dbReference type="GO" id="GO:0003723">
    <property type="term" value="F:RNA binding"/>
    <property type="evidence" value="ECO:0007669"/>
    <property type="project" value="InterPro"/>
</dbReference>
<gene>
    <name evidence="11" type="primary">rpl2</name>
</gene>
<dbReference type="SMART" id="SM01383">
    <property type="entry name" value="Ribosomal_L2"/>
    <property type="match status" value="1"/>
</dbReference>
<dbReference type="Pfam" id="PF00181">
    <property type="entry name" value="Ribosomal_L2_N"/>
    <property type="match status" value="1"/>
</dbReference>
<dbReference type="GO" id="GO:0005762">
    <property type="term" value="C:mitochondrial large ribosomal subunit"/>
    <property type="evidence" value="ECO:0007669"/>
    <property type="project" value="TreeGrafter"/>
</dbReference>
<evidence type="ECO:0000256" key="5">
    <source>
        <dbReference type="ARBA" id="ARBA00022980"/>
    </source>
</evidence>
<dbReference type="InterPro" id="IPR022669">
    <property type="entry name" value="Ribosomal_uL2_C"/>
</dbReference>
<dbReference type="Pfam" id="PF03947">
    <property type="entry name" value="Ribosomal_L2_C"/>
    <property type="match status" value="1"/>
</dbReference>
<dbReference type="SMART" id="SM01382">
    <property type="entry name" value="Ribosomal_L2_C"/>
    <property type="match status" value="1"/>
</dbReference>
<dbReference type="PANTHER" id="PTHR13691">
    <property type="entry name" value="RIBOSOMAL PROTEIN L2"/>
    <property type="match status" value="1"/>
</dbReference>
<comment type="subcellular location">
    <subcellularLocation>
        <location evidence="1">Plastid</location>
        <location evidence="1">Chloroplast</location>
    </subcellularLocation>
</comment>
<evidence type="ECO:0000256" key="3">
    <source>
        <dbReference type="ARBA" id="ARBA00022528"/>
    </source>
</evidence>
<evidence type="ECO:0000256" key="1">
    <source>
        <dbReference type="ARBA" id="ARBA00004229"/>
    </source>
</evidence>
<accession>J9QLV8</accession>
<dbReference type="InterPro" id="IPR012340">
    <property type="entry name" value="NA-bd_OB-fold"/>
</dbReference>
<keyword evidence="3" id="KW-0150">Chloroplast</keyword>
<keyword evidence="6" id="KW-0687">Ribonucleoprotein</keyword>
<dbReference type="GO" id="GO:0032543">
    <property type="term" value="P:mitochondrial translation"/>
    <property type="evidence" value="ECO:0007669"/>
    <property type="project" value="TreeGrafter"/>
</dbReference>
<evidence type="ECO:0000313" key="11">
    <source>
        <dbReference type="EMBL" id="AFR24818.1"/>
    </source>
</evidence>
<dbReference type="Gene3D" id="4.10.950.10">
    <property type="entry name" value="Ribosomal protein L2, domain 3"/>
    <property type="match status" value="1"/>
</dbReference>
<dbReference type="EMBL" id="JX297813">
    <property type="protein sequence ID" value="AFR24818.1"/>
    <property type="molecule type" value="Genomic_DNA"/>
</dbReference>
<dbReference type="FunFam" id="2.30.30.30:FF:000001">
    <property type="entry name" value="50S ribosomal protein L2"/>
    <property type="match status" value="1"/>
</dbReference>
<keyword evidence="5 11" id="KW-0689">Ribosomal protein</keyword>
<dbReference type="SUPFAM" id="SSF50104">
    <property type="entry name" value="Translation proteins SH3-like domain"/>
    <property type="match status" value="1"/>
</dbReference>
<dbReference type="NCBIfam" id="TIGR01171">
    <property type="entry name" value="rplB_bact"/>
    <property type="match status" value="1"/>
</dbReference>
<dbReference type="FunFam" id="2.40.50.140:FF:000003">
    <property type="entry name" value="50S ribosomal protein L2"/>
    <property type="match status" value="1"/>
</dbReference>
<dbReference type="InterPro" id="IPR002171">
    <property type="entry name" value="Ribosomal_uL2"/>
</dbReference>
<dbReference type="GO" id="GO:0009507">
    <property type="term" value="C:chloroplast"/>
    <property type="evidence" value="ECO:0007669"/>
    <property type="project" value="UniProtKB-SubCell"/>
</dbReference>
<organism evidence="11">
    <name type="scientific">uncultured Pelagomonas</name>
    <dbReference type="NCBI Taxonomy" id="660917"/>
    <lineage>
        <taxon>Eukaryota</taxon>
        <taxon>Sar</taxon>
        <taxon>Stramenopiles</taxon>
        <taxon>Ochrophyta</taxon>
        <taxon>Pelagophyceae</taxon>
        <taxon>Pelagomonadales</taxon>
        <taxon>Pelagomonadaceae</taxon>
        <taxon>Pelagomonas</taxon>
        <taxon>environmental samples</taxon>
    </lineage>
</organism>
<dbReference type="InterPro" id="IPR008991">
    <property type="entry name" value="Translation_prot_SH3-like_sf"/>
</dbReference>
<geneLocation type="plastid" evidence="11"/>
<dbReference type="Gene3D" id="2.30.30.30">
    <property type="match status" value="1"/>
</dbReference>
<dbReference type="HAMAP" id="MF_01320_B">
    <property type="entry name" value="Ribosomal_uL2_B"/>
    <property type="match status" value="1"/>
</dbReference>
<evidence type="ECO:0000256" key="7">
    <source>
        <dbReference type="ARBA" id="ARBA00069872"/>
    </source>
</evidence>
<keyword evidence="4 11" id="KW-0934">Plastid</keyword>
<protein>
    <recommendedName>
        <fullName evidence="7">Large ribosomal subunit protein uL2m</fullName>
    </recommendedName>
</protein>
<evidence type="ECO:0000256" key="4">
    <source>
        <dbReference type="ARBA" id="ARBA00022640"/>
    </source>
</evidence>
<dbReference type="PROSITE" id="PS00467">
    <property type="entry name" value="RIBOSOMAL_L2"/>
    <property type="match status" value="1"/>
</dbReference>
<feature type="domain" description="Large ribosomal subunit protein uL2 RNA-binding" evidence="10">
    <location>
        <begin position="42"/>
        <end position="118"/>
    </location>
</feature>
<feature type="region of interest" description="Disordered" evidence="8">
    <location>
        <begin position="226"/>
        <end position="245"/>
    </location>
</feature>
<reference evidence="11" key="1">
    <citation type="journal article" date="2012" name="Curr. Biol.">
        <title>Global distribution of a wild alga revealed by targeted metagenomics.</title>
        <authorList>
            <person name="Worden A.Z."/>
            <person name="Janouskovec J."/>
            <person name="McRose D."/>
            <person name="Engman A."/>
            <person name="Welsh R.M."/>
            <person name="Malfatti S."/>
            <person name="Tringe S.G."/>
            <person name="Keeling P.J."/>
        </authorList>
    </citation>
    <scope>NUCLEOTIDE SEQUENCE</scope>
</reference>
<evidence type="ECO:0000259" key="10">
    <source>
        <dbReference type="SMART" id="SM01383"/>
    </source>
</evidence>
<evidence type="ECO:0000259" key="9">
    <source>
        <dbReference type="SMART" id="SM01382"/>
    </source>
</evidence>
<proteinExistence type="inferred from homology"/>
<dbReference type="InterPro" id="IPR014722">
    <property type="entry name" value="Rib_uL2_dom2"/>
</dbReference>
<dbReference type="SUPFAM" id="SSF50249">
    <property type="entry name" value="Nucleic acid-binding proteins"/>
    <property type="match status" value="1"/>
</dbReference>
<comment type="similarity">
    <text evidence="2">Belongs to the universal ribosomal protein uL2 family.</text>
</comment>
<dbReference type="Gene3D" id="2.40.50.140">
    <property type="entry name" value="Nucleic acid-binding proteins"/>
    <property type="match status" value="1"/>
</dbReference>
<dbReference type="GO" id="GO:0003735">
    <property type="term" value="F:structural constituent of ribosome"/>
    <property type="evidence" value="ECO:0007669"/>
    <property type="project" value="InterPro"/>
</dbReference>
<evidence type="ECO:0000256" key="8">
    <source>
        <dbReference type="SAM" id="MobiDB-lite"/>
    </source>
</evidence>
<dbReference type="PANTHER" id="PTHR13691:SF5">
    <property type="entry name" value="LARGE RIBOSOMAL SUBUNIT PROTEIN UL2M"/>
    <property type="match status" value="1"/>
</dbReference>
<dbReference type="GO" id="GO:0016740">
    <property type="term" value="F:transferase activity"/>
    <property type="evidence" value="ECO:0007669"/>
    <property type="project" value="InterPro"/>
</dbReference>
<dbReference type="InterPro" id="IPR005880">
    <property type="entry name" value="Ribosomal_uL2_bac/org-type"/>
</dbReference>
<feature type="domain" description="Large ribosomal subunit protein uL2 C-terminal" evidence="9">
    <location>
        <begin position="125"/>
        <end position="254"/>
    </location>
</feature>
<evidence type="ECO:0000256" key="6">
    <source>
        <dbReference type="ARBA" id="ARBA00023274"/>
    </source>
</evidence>
<dbReference type="PIRSF" id="PIRSF002158">
    <property type="entry name" value="Ribosomal_L2"/>
    <property type="match status" value="1"/>
</dbReference>
<dbReference type="InterPro" id="IPR022666">
    <property type="entry name" value="Ribosomal_uL2_RNA-bd_dom"/>
</dbReference>
<sequence length="276" mass="30625">MVIKLYKPMTPGTRTRSIIDYSDLSKVKPEKSLLRPKPKNAGRNNRGVITVRHRGGGHKQKYRKIDFLRNKFNVAGKVATIEYDPNRNTKIALIHYSDGDKRYILCPEGLQIGAEVMSGPVDVPIQVGNALPLSMIPLATEIHNIELNIFQGGKIVRAAGAYATLLAKVGDYVTLRLPSKEVRLVHKNCYATIGRLSNADAYGVRLGKAGRTRWMGRRPVVRGVVMNPCDHPHGGGEGRSPIGRTKPYTPWGKPALGIKTRAKCKYSDVLIIRRKK</sequence>
<name>J9QLV8_9STRA</name>
<dbReference type="InterPro" id="IPR022671">
    <property type="entry name" value="Ribosomal_uL2_CS"/>
</dbReference>
<dbReference type="InterPro" id="IPR014726">
    <property type="entry name" value="Ribosomal_uL2_dom3"/>
</dbReference>
<evidence type="ECO:0000256" key="2">
    <source>
        <dbReference type="ARBA" id="ARBA00005636"/>
    </source>
</evidence>
<dbReference type="FunFam" id="4.10.950.10:FF:000001">
    <property type="entry name" value="50S ribosomal protein L2"/>
    <property type="match status" value="1"/>
</dbReference>
<dbReference type="AlphaFoldDB" id="J9QLV8"/>